<name>A0ABW3CXK5_9FLAO</name>
<accession>A0ABW3CXK5</accession>
<organism evidence="1 2">
    <name type="scientific">Sungkyunkwania multivorans</name>
    <dbReference type="NCBI Taxonomy" id="1173618"/>
    <lineage>
        <taxon>Bacteria</taxon>
        <taxon>Pseudomonadati</taxon>
        <taxon>Bacteroidota</taxon>
        <taxon>Flavobacteriia</taxon>
        <taxon>Flavobacteriales</taxon>
        <taxon>Flavobacteriaceae</taxon>
        <taxon>Sungkyunkwania</taxon>
    </lineage>
</organism>
<protein>
    <submittedName>
        <fullName evidence="1">Uncharacterized protein</fullName>
    </submittedName>
</protein>
<dbReference type="RefSeq" id="WP_386405661.1">
    <property type="nucleotide sequence ID" value="NZ_JBHTJH010000004.1"/>
</dbReference>
<keyword evidence="2" id="KW-1185">Reference proteome</keyword>
<proteinExistence type="predicted"/>
<evidence type="ECO:0000313" key="2">
    <source>
        <dbReference type="Proteomes" id="UP001596978"/>
    </source>
</evidence>
<sequence length="128" mass="14816">MKTIYRTFLLATLALVPLFAIGQGLDRTFNTKENLDYFQQLLDGTIPSIQDSFAKREYGLFSDNPSKLEDGVEYKTLLPIIAPRMDNVVQMPILQTEEMYDSPMPVYIPKQKGFFHFETTIFKSKYCK</sequence>
<evidence type="ECO:0000313" key="1">
    <source>
        <dbReference type="EMBL" id="MFD0861855.1"/>
    </source>
</evidence>
<dbReference type="Proteomes" id="UP001596978">
    <property type="component" value="Unassembled WGS sequence"/>
</dbReference>
<gene>
    <name evidence="1" type="ORF">ACFQ1M_06525</name>
</gene>
<dbReference type="EMBL" id="JBHTJH010000004">
    <property type="protein sequence ID" value="MFD0861855.1"/>
    <property type="molecule type" value="Genomic_DNA"/>
</dbReference>
<comment type="caution">
    <text evidence="1">The sequence shown here is derived from an EMBL/GenBank/DDBJ whole genome shotgun (WGS) entry which is preliminary data.</text>
</comment>
<reference evidence="2" key="1">
    <citation type="journal article" date="2019" name="Int. J. Syst. Evol. Microbiol.">
        <title>The Global Catalogue of Microorganisms (GCM) 10K type strain sequencing project: providing services to taxonomists for standard genome sequencing and annotation.</title>
        <authorList>
            <consortium name="The Broad Institute Genomics Platform"/>
            <consortium name="The Broad Institute Genome Sequencing Center for Infectious Disease"/>
            <person name="Wu L."/>
            <person name="Ma J."/>
        </authorList>
    </citation>
    <scope>NUCLEOTIDE SEQUENCE [LARGE SCALE GENOMIC DNA]</scope>
    <source>
        <strain evidence="2">CCUG 62952</strain>
    </source>
</reference>